<evidence type="ECO:0000313" key="4">
    <source>
        <dbReference type="EMBL" id="TXG49759.1"/>
    </source>
</evidence>
<feature type="domain" description="RING-type" evidence="3">
    <location>
        <begin position="300"/>
        <end position="342"/>
    </location>
</feature>
<dbReference type="Pfam" id="PF13639">
    <property type="entry name" value="zf-RING_2"/>
    <property type="match status" value="2"/>
</dbReference>
<dbReference type="PANTHER" id="PTHR45676:SF182">
    <property type="entry name" value="RING-TYPE E3 UBIQUITIN TRANSFERASE"/>
    <property type="match status" value="1"/>
</dbReference>
<dbReference type="OrthoDB" id="8062037at2759"/>
<keyword evidence="2" id="KW-0812">Transmembrane</keyword>
<proteinExistence type="predicted"/>
<keyword evidence="5" id="KW-1185">Reference proteome</keyword>
<sequence length="412" mass="46353">MVALKKTITIAHGIDGKTFISVVYMYHCFCGRLRANYSNVRRPLPQNPEARFSELRQFINEVIPTYKFDGNVGLVWDWTVSCVSVSNVFPFILPISNSICLACNSTISHAFESDLLTKNLHDPGHEHDYTCSICLRAFENDEDIRVLPECEHQFHVDCIDKWLFSRSTCPKCRANTPVAHTTSQVIYSVDLRNLAPILLLQLMDSNSTHFPGLSPLSVATIVIASAAAALLIYHFIVVHCCSRHREFVVGHEQYLPPQQSSTAMYQGTLSSLQHSLNELLSTYKFSTDIVSVLKSRDFTCSICLSEFNDDEAIRLLPECLHSFHVPCIDMWLVSHSSCPLCRADTPVHPMAGFQSPKSVNMAGFRSPNLDVEQHIATQIGKYGRILISQFGRATTYCDEQLIVCKINFIDLL</sequence>
<keyword evidence="1" id="KW-0479">Metal-binding</keyword>
<dbReference type="InterPro" id="IPR001841">
    <property type="entry name" value="Znf_RING"/>
</dbReference>
<accession>A0A5C7GYZ5</accession>
<dbReference type="SMART" id="SM00184">
    <property type="entry name" value="RING"/>
    <property type="match status" value="2"/>
</dbReference>
<dbReference type="InterPro" id="IPR013083">
    <property type="entry name" value="Znf_RING/FYVE/PHD"/>
</dbReference>
<dbReference type="PROSITE" id="PS50089">
    <property type="entry name" value="ZF_RING_2"/>
    <property type="match status" value="2"/>
</dbReference>
<dbReference type="CDD" id="cd16461">
    <property type="entry name" value="RING-H2_EL5-like"/>
    <property type="match status" value="1"/>
</dbReference>
<keyword evidence="1" id="KW-0862">Zinc</keyword>
<evidence type="ECO:0000313" key="5">
    <source>
        <dbReference type="Proteomes" id="UP000323000"/>
    </source>
</evidence>
<keyword evidence="2" id="KW-0472">Membrane</keyword>
<gene>
    <name evidence="4" type="ORF">EZV62_025634</name>
</gene>
<name>A0A5C7GYZ5_9ROSI</name>
<organism evidence="4 5">
    <name type="scientific">Acer yangbiense</name>
    <dbReference type="NCBI Taxonomy" id="1000413"/>
    <lineage>
        <taxon>Eukaryota</taxon>
        <taxon>Viridiplantae</taxon>
        <taxon>Streptophyta</taxon>
        <taxon>Embryophyta</taxon>
        <taxon>Tracheophyta</taxon>
        <taxon>Spermatophyta</taxon>
        <taxon>Magnoliopsida</taxon>
        <taxon>eudicotyledons</taxon>
        <taxon>Gunneridae</taxon>
        <taxon>Pentapetalae</taxon>
        <taxon>rosids</taxon>
        <taxon>malvids</taxon>
        <taxon>Sapindales</taxon>
        <taxon>Sapindaceae</taxon>
        <taxon>Hippocastanoideae</taxon>
        <taxon>Acereae</taxon>
        <taxon>Acer</taxon>
    </lineage>
</organism>
<reference evidence="5" key="1">
    <citation type="journal article" date="2019" name="Gigascience">
        <title>De novo genome assembly of the endangered Acer yangbiense, a plant species with extremely small populations endemic to Yunnan Province, China.</title>
        <authorList>
            <person name="Yang J."/>
            <person name="Wariss H.M."/>
            <person name="Tao L."/>
            <person name="Zhang R."/>
            <person name="Yun Q."/>
            <person name="Hollingsworth P."/>
            <person name="Dao Z."/>
            <person name="Luo G."/>
            <person name="Guo H."/>
            <person name="Ma Y."/>
            <person name="Sun W."/>
        </authorList>
    </citation>
    <scope>NUCLEOTIDE SEQUENCE [LARGE SCALE GENOMIC DNA]</scope>
    <source>
        <strain evidence="5">cv. Malutang</strain>
    </source>
</reference>
<evidence type="ECO:0000256" key="2">
    <source>
        <dbReference type="SAM" id="Phobius"/>
    </source>
</evidence>
<feature type="transmembrane region" description="Helical" evidence="2">
    <location>
        <begin position="213"/>
        <end position="236"/>
    </location>
</feature>
<dbReference type="SUPFAM" id="SSF57850">
    <property type="entry name" value="RING/U-box"/>
    <property type="match status" value="2"/>
</dbReference>
<dbReference type="Proteomes" id="UP000323000">
    <property type="component" value="Chromosome 12"/>
</dbReference>
<dbReference type="Gene3D" id="3.30.40.10">
    <property type="entry name" value="Zinc/RING finger domain, C3HC4 (zinc finger)"/>
    <property type="match status" value="2"/>
</dbReference>
<evidence type="ECO:0000256" key="1">
    <source>
        <dbReference type="PROSITE-ProRule" id="PRU00175"/>
    </source>
</evidence>
<dbReference type="EMBL" id="VAHF01000012">
    <property type="protein sequence ID" value="TXG49759.1"/>
    <property type="molecule type" value="Genomic_DNA"/>
</dbReference>
<evidence type="ECO:0000259" key="3">
    <source>
        <dbReference type="PROSITE" id="PS50089"/>
    </source>
</evidence>
<protein>
    <recommendedName>
        <fullName evidence="3">RING-type domain-containing protein</fullName>
    </recommendedName>
</protein>
<keyword evidence="1" id="KW-0863">Zinc-finger</keyword>
<comment type="caution">
    <text evidence="4">The sequence shown here is derived from an EMBL/GenBank/DDBJ whole genome shotgun (WGS) entry which is preliminary data.</text>
</comment>
<keyword evidence="2" id="KW-1133">Transmembrane helix</keyword>
<dbReference type="GO" id="GO:0016567">
    <property type="term" value="P:protein ubiquitination"/>
    <property type="evidence" value="ECO:0007669"/>
    <property type="project" value="UniProtKB-UniPathway"/>
</dbReference>
<dbReference type="UniPathway" id="UPA00143"/>
<dbReference type="GO" id="GO:0008270">
    <property type="term" value="F:zinc ion binding"/>
    <property type="evidence" value="ECO:0007669"/>
    <property type="project" value="UniProtKB-KW"/>
</dbReference>
<dbReference type="PANTHER" id="PTHR45676">
    <property type="entry name" value="RING-H2 FINGER PROTEIN ATL51-RELATED"/>
    <property type="match status" value="1"/>
</dbReference>
<dbReference type="AlphaFoldDB" id="A0A5C7GYZ5"/>
<feature type="domain" description="RING-type" evidence="3">
    <location>
        <begin position="131"/>
        <end position="173"/>
    </location>
</feature>